<feature type="compositionally biased region" description="Low complexity" evidence="1">
    <location>
        <begin position="125"/>
        <end position="141"/>
    </location>
</feature>
<evidence type="ECO:0000313" key="3">
    <source>
        <dbReference type="Proteomes" id="UP000323386"/>
    </source>
</evidence>
<sequence length="334" mass="35818">MLARSVAVATTAWRRRGGRKQASWQRERERPGGARREATGTPLLTLRLGEVRGVRGFGWAGQGWAGLGRLFCLAHGPRWARRAWLLVLPERQPRSSQHAEPASQPASQAGKKSQAGSQAGRRAKQAASKQGRKAAAAQASSGRADHAFPAGILGWHLGPAGLGLGSAGLRAGAWDHDHLTTTIHLTADPVHPLPAASSSPSLSLSPLSSPPFPLQPFARLLFSPRATSPHATADLREPPAAFASEPEPPPWVHSPSDPPRRLRTCFCAAQTQRSDRLARPHLQPIAAIRLCISASRLATYTHAHTTHRHHHDAHAPHTSSQSGRPTSVSHLRST</sequence>
<organism evidence="2 3">
    <name type="scientific">Pseudozyma flocculosa</name>
    <dbReference type="NCBI Taxonomy" id="84751"/>
    <lineage>
        <taxon>Eukaryota</taxon>
        <taxon>Fungi</taxon>
        <taxon>Dikarya</taxon>
        <taxon>Basidiomycota</taxon>
        <taxon>Ustilaginomycotina</taxon>
        <taxon>Ustilaginomycetes</taxon>
        <taxon>Ustilaginales</taxon>
        <taxon>Ustilaginaceae</taxon>
        <taxon>Pseudozyma</taxon>
    </lineage>
</organism>
<feature type="region of interest" description="Disordered" evidence="1">
    <location>
        <begin position="95"/>
        <end position="141"/>
    </location>
</feature>
<name>A0A5C3F3D3_9BASI</name>
<dbReference type="Proteomes" id="UP000323386">
    <property type="component" value="Unassembled WGS sequence"/>
</dbReference>
<feature type="region of interest" description="Disordered" evidence="1">
    <location>
        <begin position="15"/>
        <end position="41"/>
    </location>
</feature>
<protein>
    <submittedName>
        <fullName evidence="2">Uncharacterized protein</fullName>
    </submittedName>
</protein>
<feature type="compositionally biased region" description="Basic and acidic residues" evidence="1">
    <location>
        <begin position="25"/>
        <end position="38"/>
    </location>
</feature>
<dbReference type="AlphaFoldDB" id="A0A5C3F3D3"/>
<reference evidence="2 3" key="1">
    <citation type="submission" date="2018-03" db="EMBL/GenBank/DDBJ databases">
        <authorList>
            <person name="Guldener U."/>
        </authorList>
    </citation>
    <scope>NUCLEOTIDE SEQUENCE [LARGE SCALE GENOMIC DNA]</scope>
    <source>
        <strain evidence="2 3">DAOM196992</strain>
    </source>
</reference>
<evidence type="ECO:0000313" key="2">
    <source>
        <dbReference type="EMBL" id="SPO39014.1"/>
    </source>
</evidence>
<evidence type="ECO:0000256" key="1">
    <source>
        <dbReference type="SAM" id="MobiDB-lite"/>
    </source>
</evidence>
<feature type="compositionally biased region" description="Polar residues" evidence="1">
    <location>
        <begin position="319"/>
        <end position="334"/>
    </location>
</feature>
<gene>
    <name evidence="2" type="ORF">PSFLO_04493</name>
</gene>
<keyword evidence="3" id="KW-1185">Reference proteome</keyword>
<dbReference type="EMBL" id="OOIP01000012">
    <property type="protein sequence ID" value="SPO39014.1"/>
    <property type="molecule type" value="Genomic_DNA"/>
</dbReference>
<proteinExistence type="predicted"/>
<accession>A0A5C3F3D3</accession>
<feature type="region of interest" description="Disordered" evidence="1">
    <location>
        <begin position="303"/>
        <end position="334"/>
    </location>
</feature>
<feature type="compositionally biased region" description="Polar residues" evidence="1">
    <location>
        <begin position="95"/>
        <end position="117"/>
    </location>
</feature>